<dbReference type="Gene3D" id="1.10.150.80">
    <property type="entry name" value="HRDC domain"/>
    <property type="match status" value="1"/>
</dbReference>
<evidence type="ECO:0000256" key="3">
    <source>
        <dbReference type="ARBA" id="ARBA00022722"/>
    </source>
</evidence>
<dbReference type="PROSITE" id="PS50967">
    <property type="entry name" value="HRDC"/>
    <property type="match status" value="1"/>
</dbReference>
<dbReference type="GO" id="GO:0033890">
    <property type="term" value="F:ribonuclease D activity"/>
    <property type="evidence" value="ECO:0007669"/>
    <property type="project" value="UniProtKB-EC"/>
</dbReference>
<dbReference type="InterPro" id="IPR012337">
    <property type="entry name" value="RNaseH-like_sf"/>
</dbReference>
<keyword evidence="4 6" id="KW-0378">Hydrolase</keyword>
<protein>
    <recommendedName>
        <fullName evidence="6">Ribonuclease D</fullName>
        <shortName evidence="6">RNase D</shortName>
        <ecNumber evidence="6">3.1.13.5</ecNumber>
    </recommendedName>
</protein>
<evidence type="ECO:0000313" key="10">
    <source>
        <dbReference type="Proteomes" id="UP001597101"/>
    </source>
</evidence>
<dbReference type="SUPFAM" id="SSF47819">
    <property type="entry name" value="HRDC-like"/>
    <property type="match status" value="2"/>
</dbReference>
<feature type="domain" description="HRDC" evidence="8">
    <location>
        <begin position="206"/>
        <end position="287"/>
    </location>
</feature>
<keyword evidence="7" id="KW-0175">Coiled coil</keyword>
<dbReference type="Gene3D" id="3.30.420.10">
    <property type="entry name" value="Ribonuclease H-like superfamily/Ribonuclease H"/>
    <property type="match status" value="1"/>
</dbReference>
<proteinExistence type="inferred from homology"/>
<evidence type="ECO:0000256" key="5">
    <source>
        <dbReference type="ARBA" id="ARBA00022839"/>
    </source>
</evidence>
<comment type="similarity">
    <text evidence="6">Belongs to the RNase D family.</text>
</comment>
<dbReference type="RefSeq" id="WP_377212071.1">
    <property type="nucleotide sequence ID" value="NZ_JBHTJV010000003.1"/>
</dbReference>
<dbReference type="EMBL" id="JBHTJV010000003">
    <property type="protein sequence ID" value="MFD0915629.1"/>
    <property type="molecule type" value="Genomic_DNA"/>
</dbReference>
<evidence type="ECO:0000256" key="1">
    <source>
        <dbReference type="ARBA" id="ARBA00022490"/>
    </source>
</evidence>
<dbReference type="CDD" id="cd06142">
    <property type="entry name" value="RNaseD_exo"/>
    <property type="match status" value="1"/>
</dbReference>
<name>A0ABW3FFS3_9HYPH</name>
<comment type="subcellular location">
    <subcellularLocation>
        <location evidence="6">Cytoplasm</location>
    </subcellularLocation>
</comment>
<comment type="catalytic activity">
    <reaction evidence="6">
        <text>Exonucleolytic cleavage that removes extra residues from the 3'-terminus of tRNA to produce 5'-mononucleotides.</text>
        <dbReference type="EC" id="3.1.13.5"/>
    </reaction>
</comment>
<comment type="cofactor">
    <cofactor evidence="6">
        <name>a divalent metal cation</name>
        <dbReference type="ChEBI" id="CHEBI:60240"/>
    </cofactor>
</comment>
<reference evidence="10" key="1">
    <citation type="journal article" date="2019" name="Int. J. Syst. Evol. Microbiol.">
        <title>The Global Catalogue of Microorganisms (GCM) 10K type strain sequencing project: providing services to taxonomists for standard genome sequencing and annotation.</title>
        <authorList>
            <consortium name="The Broad Institute Genomics Platform"/>
            <consortium name="The Broad Institute Genome Sequencing Center for Infectious Disease"/>
            <person name="Wu L."/>
            <person name="Ma J."/>
        </authorList>
    </citation>
    <scope>NUCLEOTIDE SEQUENCE [LARGE SCALE GENOMIC DNA]</scope>
    <source>
        <strain evidence="10">CCUG 60023</strain>
    </source>
</reference>
<evidence type="ECO:0000256" key="6">
    <source>
        <dbReference type="HAMAP-Rule" id="MF_01899"/>
    </source>
</evidence>
<sequence length="381" mass="43150">MVSTTEDLAQLCSEMARHDYVTVDTEFLRETTFWPILCLIQVATPDDEAIIDPMAEGIDLAPFFDLMADPDVVKVFHAARQDVEIVYNLAGLVPEPIFDTQVAAMVCGYGDSIAYNMLVSKICNAQIDKSSRFTDWSHRPLSEKQLDYALADVTFLRDVYEHLKERLEKQKREHWVAEEMKILTNPETYDLPVEKAWTRLKMRVRKPIDLAVMQSVARWREEEARERNIPRGRVIKDDAIYEVAQQHPKDQKALSRLRALPRGFENSRHAEGLLEAIEAGLSTPKEDLPVVPRPSRSPEGTGAATELLKTLLKVIAEQNQVAGKVIATADELEKIAASDDADVAALKGWRYELFGKHALDLKRGDIALGFEDRKIQIIELE</sequence>
<dbReference type="InterPro" id="IPR051086">
    <property type="entry name" value="RNase_D-like"/>
</dbReference>
<dbReference type="Pfam" id="PF00570">
    <property type="entry name" value="HRDC"/>
    <property type="match status" value="1"/>
</dbReference>
<comment type="function">
    <text evidence="6">Exonuclease involved in the 3' processing of various precursor tRNAs. Initiates hydrolysis at the 3'-terminus of an RNA molecule and releases 5'-mononucleotides.</text>
</comment>
<dbReference type="Proteomes" id="UP001597101">
    <property type="component" value="Unassembled WGS sequence"/>
</dbReference>
<comment type="caution">
    <text evidence="9">The sequence shown here is derived from an EMBL/GenBank/DDBJ whole genome shotgun (WGS) entry which is preliminary data.</text>
</comment>
<dbReference type="InterPro" id="IPR006292">
    <property type="entry name" value="RNase_D"/>
</dbReference>
<dbReference type="SUPFAM" id="SSF53098">
    <property type="entry name" value="Ribonuclease H-like"/>
    <property type="match status" value="1"/>
</dbReference>
<accession>A0ABW3FFS3</accession>
<gene>
    <name evidence="6 9" type="primary">rnd</name>
    <name evidence="9" type="ORF">ACFQ14_04355</name>
</gene>
<dbReference type="EC" id="3.1.13.5" evidence="6"/>
<organism evidence="9 10">
    <name type="scientific">Pseudahrensia aquimaris</name>
    <dbReference type="NCBI Taxonomy" id="744461"/>
    <lineage>
        <taxon>Bacteria</taxon>
        <taxon>Pseudomonadati</taxon>
        <taxon>Pseudomonadota</taxon>
        <taxon>Alphaproteobacteria</taxon>
        <taxon>Hyphomicrobiales</taxon>
        <taxon>Ahrensiaceae</taxon>
        <taxon>Pseudahrensia</taxon>
    </lineage>
</organism>
<keyword evidence="3 6" id="KW-0540">Nuclease</keyword>
<evidence type="ECO:0000256" key="7">
    <source>
        <dbReference type="SAM" id="Coils"/>
    </source>
</evidence>
<dbReference type="InterPro" id="IPR044876">
    <property type="entry name" value="HRDC_dom_sf"/>
</dbReference>
<dbReference type="InterPro" id="IPR002121">
    <property type="entry name" value="HRDC_dom"/>
</dbReference>
<keyword evidence="1 6" id="KW-0963">Cytoplasm</keyword>
<dbReference type="InterPro" id="IPR010997">
    <property type="entry name" value="HRDC-like_sf"/>
</dbReference>
<evidence type="ECO:0000256" key="2">
    <source>
        <dbReference type="ARBA" id="ARBA00022694"/>
    </source>
</evidence>
<dbReference type="SMART" id="SM00474">
    <property type="entry name" value="35EXOc"/>
    <property type="match status" value="1"/>
</dbReference>
<dbReference type="PANTHER" id="PTHR47649">
    <property type="entry name" value="RIBONUCLEASE D"/>
    <property type="match status" value="1"/>
</dbReference>
<dbReference type="PANTHER" id="PTHR47649:SF1">
    <property type="entry name" value="RIBONUCLEASE D"/>
    <property type="match status" value="1"/>
</dbReference>
<evidence type="ECO:0000256" key="4">
    <source>
        <dbReference type="ARBA" id="ARBA00022801"/>
    </source>
</evidence>
<dbReference type="InterPro" id="IPR036397">
    <property type="entry name" value="RNaseH_sf"/>
</dbReference>
<evidence type="ECO:0000313" key="9">
    <source>
        <dbReference type="EMBL" id="MFD0915629.1"/>
    </source>
</evidence>
<keyword evidence="5 6" id="KW-0269">Exonuclease</keyword>
<keyword evidence="10" id="KW-1185">Reference proteome</keyword>
<feature type="coiled-coil region" evidence="7">
    <location>
        <begin position="153"/>
        <end position="180"/>
    </location>
</feature>
<evidence type="ECO:0000259" key="8">
    <source>
        <dbReference type="PROSITE" id="PS50967"/>
    </source>
</evidence>
<dbReference type="InterPro" id="IPR002562">
    <property type="entry name" value="3'-5'_exonuclease_dom"/>
</dbReference>
<dbReference type="HAMAP" id="MF_01899">
    <property type="entry name" value="RNase_D"/>
    <property type="match status" value="1"/>
</dbReference>
<dbReference type="NCBIfam" id="TIGR01388">
    <property type="entry name" value="rnd"/>
    <property type="match status" value="1"/>
</dbReference>
<keyword evidence="2 6" id="KW-0819">tRNA processing</keyword>
<dbReference type="Pfam" id="PF01612">
    <property type="entry name" value="DNA_pol_A_exo1"/>
    <property type="match status" value="1"/>
</dbReference>